<evidence type="ECO:0000313" key="2">
    <source>
        <dbReference type="Proteomes" id="UP000050761"/>
    </source>
</evidence>
<gene>
    <name evidence="1" type="ORF">HPBE_LOCUS20273</name>
</gene>
<dbReference type="AlphaFoldDB" id="A0A183GDF6"/>
<dbReference type="EMBL" id="UZAH01032010">
    <property type="protein sequence ID" value="VDP19098.1"/>
    <property type="molecule type" value="Genomic_DNA"/>
</dbReference>
<dbReference type="OrthoDB" id="5865697at2759"/>
<name>A0A183GDF6_HELPZ</name>
<dbReference type="Proteomes" id="UP000050761">
    <property type="component" value="Unassembled WGS sequence"/>
</dbReference>
<organism evidence="2 3">
    <name type="scientific">Heligmosomoides polygyrus</name>
    <name type="common">Parasitic roundworm</name>
    <dbReference type="NCBI Taxonomy" id="6339"/>
    <lineage>
        <taxon>Eukaryota</taxon>
        <taxon>Metazoa</taxon>
        <taxon>Ecdysozoa</taxon>
        <taxon>Nematoda</taxon>
        <taxon>Chromadorea</taxon>
        <taxon>Rhabditida</taxon>
        <taxon>Rhabditina</taxon>
        <taxon>Rhabditomorpha</taxon>
        <taxon>Strongyloidea</taxon>
        <taxon>Heligmosomidae</taxon>
        <taxon>Heligmosomoides</taxon>
    </lineage>
</organism>
<dbReference type="WBParaSite" id="HPBE_0002027401-mRNA-1">
    <property type="protein sequence ID" value="HPBE_0002027401-mRNA-1"/>
    <property type="gene ID" value="HPBE_0002027401"/>
</dbReference>
<proteinExistence type="predicted"/>
<reference evidence="3" key="2">
    <citation type="submission" date="2019-09" db="UniProtKB">
        <authorList>
            <consortium name="WormBaseParasite"/>
        </authorList>
    </citation>
    <scope>IDENTIFICATION</scope>
</reference>
<evidence type="ECO:0000313" key="1">
    <source>
        <dbReference type="EMBL" id="VDP19098.1"/>
    </source>
</evidence>
<accession>A0A183GDF6</accession>
<accession>A0A3P8CDY9</accession>
<evidence type="ECO:0000313" key="3">
    <source>
        <dbReference type="WBParaSite" id="HPBE_0002027401-mRNA-1"/>
    </source>
</evidence>
<sequence length="108" mass="12649">QCSTSDSSSTVFCPKKLERRQRSTDKSDRISFGSHVYYVEIMIGYSLQGCTTTMKWHPRMGRNRLLDHVRTHWRKKVKKCKLCDFEAIDVRKVECVPTLSSIEVIYTE</sequence>
<keyword evidence="2" id="KW-1185">Reference proteome</keyword>
<reference evidence="1 2" key="1">
    <citation type="submission" date="2018-11" db="EMBL/GenBank/DDBJ databases">
        <authorList>
            <consortium name="Pathogen Informatics"/>
        </authorList>
    </citation>
    <scope>NUCLEOTIDE SEQUENCE [LARGE SCALE GENOMIC DNA]</scope>
</reference>
<protein>
    <submittedName>
        <fullName evidence="3">PARP catalytic domain-containing protein</fullName>
    </submittedName>
</protein>